<dbReference type="SUPFAM" id="SSF100895">
    <property type="entry name" value="Kazal-type serine protease inhibitors"/>
    <property type="match status" value="1"/>
</dbReference>
<feature type="domain" description="Kazal-like" evidence="3">
    <location>
        <begin position="207"/>
        <end position="254"/>
    </location>
</feature>
<dbReference type="InterPro" id="IPR036084">
    <property type="entry name" value="Ser_inhib-like_sf"/>
</dbReference>
<evidence type="ECO:0000256" key="2">
    <source>
        <dbReference type="ARBA" id="ARBA00023157"/>
    </source>
</evidence>
<dbReference type="PROSITE" id="PS51465">
    <property type="entry name" value="KAZAL_2"/>
    <property type="match status" value="1"/>
</dbReference>
<dbReference type="InterPro" id="IPR002919">
    <property type="entry name" value="TIL_dom"/>
</dbReference>
<dbReference type="OrthoDB" id="7695409at2759"/>
<keyword evidence="2" id="KW-1015">Disulfide bond</keyword>
<dbReference type="SMART" id="SM00280">
    <property type="entry name" value="KAZAL"/>
    <property type="match status" value="1"/>
</dbReference>
<evidence type="ECO:0000313" key="4">
    <source>
        <dbReference type="Proteomes" id="UP000515135"/>
    </source>
</evidence>
<gene>
    <name evidence="5" type="primary">LOC109481812</name>
</gene>
<dbReference type="InterPro" id="IPR036058">
    <property type="entry name" value="Kazal_dom_sf"/>
</dbReference>
<dbReference type="Pfam" id="PF07648">
    <property type="entry name" value="Kazal_2"/>
    <property type="match status" value="1"/>
</dbReference>
<proteinExistence type="predicted"/>
<dbReference type="PANTHER" id="PTHR23259:SF70">
    <property type="entry name" value="ACCESSORY GLAND PROTEIN ACP62F-RELATED"/>
    <property type="match status" value="1"/>
</dbReference>
<dbReference type="CDD" id="cd19941">
    <property type="entry name" value="TIL"/>
    <property type="match status" value="2"/>
</dbReference>
<organism evidence="4 5">
    <name type="scientific">Branchiostoma belcheri</name>
    <name type="common">Amphioxus</name>
    <dbReference type="NCBI Taxonomy" id="7741"/>
    <lineage>
        <taxon>Eukaryota</taxon>
        <taxon>Metazoa</taxon>
        <taxon>Chordata</taxon>
        <taxon>Cephalochordata</taxon>
        <taxon>Leptocardii</taxon>
        <taxon>Amphioxiformes</taxon>
        <taxon>Branchiostomatidae</taxon>
        <taxon>Branchiostoma</taxon>
    </lineage>
</organism>
<dbReference type="Gene3D" id="2.10.25.10">
    <property type="entry name" value="Laminin"/>
    <property type="match status" value="2"/>
</dbReference>
<dbReference type="Gene3D" id="3.30.60.30">
    <property type="match status" value="1"/>
</dbReference>
<dbReference type="InterPro" id="IPR002350">
    <property type="entry name" value="Kazal_dom"/>
</dbReference>
<reference evidence="5" key="1">
    <citation type="submission" date="2025-08" db="UniProtKB">
        <authorList>
            <consortium name="RefSeq"/>
        </authorList>
    </citation>
    <scope>IDENTIFICATION</scope>
    <source>
        <tissue evidence="5">Gonad</tissue>
    </source>
</reference>
<name>A0A6P5A0V6_BRABE</name>
<keyword evidence="4" id="KW-1185">Reference proteome</keyword>
<evidence type="ECO:0000313" key="5">
    <source>
        <dbReference type="RefSeq" id="XP_019639959.1"/>
    </source>
</evidence>
<evidence type="ECO:0000259" key="3">
    <source>
        <dbReference type="PROSITE" id="PS51465"/>
    </source>
</evidence>
<keyword evidence="1" id="KW-0646">Protease inhibitor</keyword>
<dbReference type="Proteomes" id="UP000515135">
    <property type="component" value="Unplaced"/>
</dbReference>
<dbReference type="KEGG" id="bbel:109481812"/>
<dbReference type="CDD" id="cd00104">
    <property type="entry name" value="KAZAL_FS"/>
    <property type="match status" value="1"/>
</dbReference>
<sequence>MLSSLTNILPFDINNATDNTLCSTILRVLRVQKRKTSRRSCPDGLHFDIGNHPYGCEEPEYATCARCPESSHWTSCNGNCRPTCDDPNPVCPKICRPGCKCNQGYVWYGEKCIAEHACRYKPSGGQGACPENSHWNTCGDLCVGTCDNPRPPCPRICAEPACACNDGYVSHNGKCIPESQCPKQLGRESVPECKYGAYYNSATGQCVCDQACDRKLHRVCGSDGQIYNNPCLLEVAACVNQQDIRIIGEPPCPSSGQV</sequence>
<accession>A0A6P5A0V6</accession>
<dbReference type="PANTHER" id="PTHR23259">
    <property type="entry name" value="RIDDLE"/>
    <property type="match status" value="1"/>
</dbReference>
<dbReference type="RefSeq" id="XP_019639959.1">
    <property type="nucleotide sequence ID" value="XM_019784400.1"/>
</dbReference>
<evidence type="ECO:0000256" key="1">
    <source>
        <dbReference type="ARBA" id="ARBA00022690"/>
    </source>
</evidence>
<protein>
    <submittedName>
        <fullName evidence="5">Zonadhesin-like</fullName>
    </submittedName>
</protein>
<dbReference type="InterPro" id="IPR051368">
    <property type="entry name" value="SerProtInhib-TIL_Domain"/>
</dbReference>
<dbReference type="SUPFAM" id="SSF57567">
    <property type="entry name" value="Serine protease inhibitors"/>
    <property type="match status" value="2"/>
</dbReference>
<dbReference type="AlphaFoldDB" id="A0A6P5A0V6"/>
<dbReference type="GO" id="GO:0030414">
    <property type="term" value="F:peptidase inhibitor activity"/>
    <property type="evidence" value="ECO:0007669"/>
    <property type="project" value="UniProtKB-KW"/>
</dbReference>
<dbReference type="Pfam" id="PF01826">
    <property type="entry name" value="TIL"/>
    <property type="match status" value="2"/>
</dbReference>
<dbReference type="GeneID" id="109481812"/>